<name>A0A7N0T1D0_KALFE</name>
<dbReference type="OMA" id="KQVRCAV"/>
<dbReference type="PANTHER" id="PTHR36312">
    <property type="entry name" value="THIONIN-LIKE PROTEIN 1"/>
    <property type="match status" value="1"/>
</dbReference>
<keyword evidence="3" id="KW-1185">Reference proteome</keyword>
<evidence type="ECO:0000256" key="1">
    <source>
        <dbReference type="SAM" id="SignalP"/>
    </source>
</evidence>
<dbReference type="Proteomes" id="UP000594263">
    <property type="component" value="Unplaced"/>
</dbReference>
<evidence type="ECO:0000313" key="3">
    <source>
        <dbReference type="Proteomes" id="UP000594263"/>
    </source>
</evidence>
<dbReference type="PANTHER" id="PTHR36312:SF1">
    <property type="entry name" value="OS01G0594500 PROTEIN"/>
    <property type="match status" value="1"/>
</dbReference>
<keyword evidence="1" id="KW-0732">Signal</keyword>
<protein>
    <recommendedName>
        <fullName evidence="4">Thionin-like protein 2</fullName>
    </recommendedName>
</protein>
<dbReference type="Gramene" id="Kaladp0016s0402.1.v1.1">
    <property type="protein sequence ID" value="Kaladp0016s0402.1.v1.1"/>
    <property type="gene ID" value="Kaladp0016s0402.v1.1"/>
</dbReference>
<organism evidence="2 3">
    <name type="scientific">Kalanchoe fedtschenkoi</name>
    <name type="common">Lavender scallops</name>
    <name type="synonym">South American air plant</name>
    <dbReference type="NCBI Taxonomy" id="63787"/>
    <lineage>
        <taxon>Eukaryota</taxon>
        <taxon>Viridiplantae</taxon>
        <taxon>Streptophyta</taxon>
        <taxon>Embryophyta</taxon>
        <taxon>Tracheophyta</taxon>
        <taxon>Spermatophyta</taxon>
        <taxon>Magnoliopsida</taxon>
        <taxon>eudicotyledons</taxon>
        <taxon>Gunneridae</taxon>
        <taxon>Pentapetalae</taxon>
        <taxon>Saxifragales</taxon>
        <taxon>Crassulaceae</taxon>
        <taxon>Kalanchoe</taxon>
    </lineage>
</organism>
<reference evidence="2" key="1">
    <citation type="submission" date="2021-01" db="UniProtKB">
        <authorList>
            <consortium name="EnsemblPlants"/>
        </authorList>
    </citation>
    <scope>IDENTIFICATION</scope>
</reference>
<feature type="chain" id="PRO_5029750170" description="Thionin-like protein 2" evidence="1">
    <location>
        <begin position="29"/>
        <end position="135"/>
    </location>
</feature>
<evidence type="ECO:0008006" key="4">
    <source>
        <dbReference type="Google" id="ProtNLM"/>
    </source>
</evidence>
<dbReference type="AlphaFoldDB" id="A0A7N0T1D0"/>
<feature type="signal peptide" evidence="1">
    <location>
        <begin position="1"/>
        <end position="28"/>
    </location>
</feature>
<dbReference type="EnsemblPlants" id="Kaladp0016s0402.1.v1.1">
    <property type="protein sequence ID" value="Kaladp0016s0402.1.v1.1"/>
    <property type="gene ID" value="Kaladp0016s0402.v1.1"/>
</dbReference>
<proteinExistence type="predicted"/>
<sequence>MMVRAERSSTSAAVLLVLLAAFCGLDQSNFSQAASAFMDCYTSCFILCFIVPGHTTSYCSLECLKDCIIPKSPLDAMINRHSANKDMVDSHQFCKLGCASVLCSNISTNNNPQGVKVEKCVRSCSNMCTKNDSDP</sequence>
<accession>A0A7N0T1D0</accession>
<dbReference type="InterPro" id="IPR038975">
    <property type="entry name" value="THNL"/>
</dbReference>
<evidence type="ECO:0000313" key="2">
    <source>
        <dbReference type="EnsemblPlants" id="Kaladp0016s0402.1.v1.1"/>
    </source>
</evidence>